<dbReference type="EMBL" id="BK018543">
    <property type="protein sequence ID" value="DAG68978.1"/>
    <property type="molecule type" value="Genomic_RNA"/>
</dbReference>
<evidence type="ECO:0000313" key="1">
    <source>
        <dbReference type="EMBL" id="DAG68978.1"/>
    </source>
</evidence>
<protein>
    <submittedName>
        <fullName evidence="1">Uncharacterized protein</fullName>
    </submittedName>
</protein>
<organism evidence="1">
    <name type="scientific">Bromoviridae sp</name>
    <dbReference type="NCBI Taxonomy" id="2808998"/>
    <lineage>
        <taxon>Viruses</taxon>
        <taxon>Riboviria</taxon>
        <taxon>Orthornavirae</taxon>
        <taxon>Kitrinoviricota</taxon>
        <taxon>Alsuviricetes</taxon>
        <taxon>Martellivirales</taxon>
        <taxon>Bromoviridae</taxon>
    </lineage>
</organism>
<sequence>MYSVSLNAEGPKTLNYTLFIASAELVVLL</sequence>
<accession>A0A8S5VIF8</accession>
<reference evidence="1" key="1">
    <citation type="journal article" date="2021" name="Proc. Natl. Acad. Sci. U.S.A.">
        <title>A Catalog of Tens of Thousands of Viruses from Human Metagenomes Reveals Hidden Associations with Chronic Diseases.</title>
        <authorList>
            <person name="Tisza M.J."/>
            <person name="Buck C.B."/>
        </authorList>
    </citation>
    <scope>NUCLEOTIDE SEQUENCE</scope>
    <source>
        <strain evidence="1">CtRwc1</strain>
    </source>
</reference>
<proteinExistence type="predicted"/>
<name>A0A8S5VIF8_9BROM</name>